<comment type="caution">
    <text evidence="10">The sequence shown here is derived from an EMBL/GenBank/DDBJ whole genome shotgun (WGS) entry which is preliminary data.</text>
</comment>
<keyword evidence="7 8" id="KW-0472">Membrane</keyword>
<dbReference type="InterPro" id="IPR006669">
    <property type="entry name" value="MgtE_transporter"/>
</dbReference>
<evidence type="ECO:0000256" key="4">
    <source>
        <dbReference type="ARBA" id="ARBA00022692"/>
    </source>
</evidence>
<feature type="domain" description="CBS" evidence="9">
    <location>
        <begin position="194"/>
        <end position="250"/>
    </location>
</feature>
<organism evidence="10">
    <name type="scientific">marine sediment metagenome</name>
    <dbReference type="NCBI Taxonomy" id="412755"/>
    <lineage>
        <taxon>unclassified sequences</taxon>
        <taxon>metagenomes</taxon>
        <taxon>ecological metagenomes</taxon>
    </lineage>
</organism>
<dbReference type="InterPro" id="IPR000644">
    <property type="entry name" value="CBS_dom"/>
</dbReference>
<dbReference type="InterPro" id="IPR006668">
    <property type="entry name" value="Mg_transptr_MgtE_intracell_dom"/>
</dbReference>
<dbReference type="Pfam" id="PF03448">
    <property type="entry name" value="MgtE_N"/>
    <property type="match status" value="1"/>
</dbReference>
<proteinExistence type="inferred from homology"/>
<dbReference type="SUPFAM" id="SSF54631">
    <property type="entry name" value="CBS-domain pair"/>
    <property type="match status" value="1"/>
</dbReference>
<dbReference type="Gene3D" id="3.10.580.10">
    <property type="entry name" value="CBS-domain"/>
    <property type="match status" value="1"/>
</dbReference>
<dbReference type="PANTHER" id="PTHR43773">
    <property type="entry name" value="MAGNESIUM TRANSPORTER MGTE"/>
    <property type="match status" value="1"/>
</dbReference>
<feature type="transmembrane region" description="Helical" evidence="8">
    <location>
        <begin position="280"/>
        <end position="300"/>
    </location>
</feature>
<dbReference type="Pfam" id="PF00571">
    <property type="entry name" value="CBS"/>
    <property type="match status" value="2"/>
</dbReference>
<dbReference type="PANTHER" id="PTHR43773:SF1">
    <property type="entry name" value="MAGNESIUM TRANSPORTER MGTE"/>
    <property type="match status" value="1"/>
</dbReference>
<evidence type="ECO:0000313" key="10">
    <source>
        <dbReference type="EMBL" id="KKN15844.1"/>
    </source>
</evidence>
<dbReference type="GO" id="GO:0016020">
    <property type="term" value="C:membrane"/>
    <property type="evidence" value="ECO:0007669"/>
    <property type="project" value="UniProtKB-SubCell"/>
</dbReference>
<protein>
    <recommendedName>
        <fullName evidence="9">CBS domain-containing protein</fullName>
    </recommendedName>
</protein>
<feature type="domain" description="CBS" evidence="9">
    <location>
        <begin position="130"/>
        <end position="192"/>
    </location>
</feature>
<feature type="transmembrane region" description="Helical" evidence="8">
    <location>
        <begin position="354"/>
        <end position="375"/>
    </location>
</feature>
<dbReference type="InterPro" id="IPR006667">
    <property type="entry name" value="SLC41_membr_dom"/>
</dbReference>
<comment type="similarity">
    <text evidence="2">Belongs to the SLC41A transporter family.</text>
</comment>
<dbReference type="Gene3D" id="1.25.60.10">
    <property type="entry name" value="MgtE N-terminal domain-like"/>
    <property type="match status" value="1"/>
</dbReference>
<evidence type="ECO:0000256" key="2">
    <source>
        <dbReference type="ARBA" id="ARBA00009749"/>
    </source>
</evidence>
<dbReference type="AlphaFoldDB" id="A0A0F9NCY8"/>
<evidence type="ECO:0000256" key="6">
    <source>
        <dbReference type="ARBA" id="ARBA00022989"/>
    </source>
</evidence>
<dbReference type="Gene3D" id="1.10.357.20">
    <property type="entry name" value="SLC41 divalent cation transporters, integral membrane domain"/>
    <property type="match status" value="1"/>
</dbReference>
<accession>A0A0F9NCY8</accession>
<dbReference type="NCBIfam" id="TIGR00400">
    <property type="entry name" value="mgtE"/>
    <property type="match status" value="1"/>
</dbReference>
<evidence type="ECO:0000256" key="1">
    <source>
        <dbReference type="ARBA" id="ARBA00004141"/>
    </source>
</evidence>
<dbReference type="InterPro" id="IPR038076">
    <property type="entry name" value="MgtE_N_sf"/>
</dbReference>
<evidence type="ECO:0000256" key="5">
    <source>
        <dbReference type="ARBA" id="ARBA00022842"/>
    </source>
</evidence>
<evidence type="ECO:0000259" key="9">
    <source>
        <dbReference type="PROSITE" id="PS51371"/>
    </source>
</evidence>
<comment type="subcellular location">
    <subcellularLocation>
        <location evidence="1">Membrane</location>
        <topology evidence="1">Multi-pass membrane protein</topology>
    </subcellularLocation>
</comment>
<dbReference type="GO" id="GO:0015095">
    <property type="term" value="F:magnesium ion transmembrane transporter activity"/>
    <property type="evidence" value="ECO:0007669"/>
    <property type="project" value="InterPro"/>
</dbReference>
<dbReference type="InterPro" id="IPR046342">
    <property type="entry name" value="CBS_dom_sf"/>
</dbReference>
<keyword evidence="3" id="KW-0813">Transport</keyword>
<dbReference type="SMART" id="SM00924">
    <property type="entry name" value="MgtE_N"/>
    <property type="match status" value="1"/>
</dbReference>
<dbReference type="CDD" id="cd04606">
    <property type="entry name" value="CBS_pair_Mg_transporter"/>
    <property type="match status" value="1"/>
</dbReference>
<feature type="transmembrane region" description="Helical" evidence="8">
    <location>
        <begin position="381"/>
        <end position="406"/>
    </location>
</feature>
<dbReference type="SUPFAM" id="SSF161093">
    <property type="entry name" value="MgtE membrane domain-like"/>
    <property type="match status" value="1"/>
</dbReference>
<evidence type="ECO:0000256" key="8">
    <source>
        <dbReference type="SAM" id="Phobius"/>
    </source>
</evidence>
<keyword evidence="4 8" id="KW-0812">Transmembrane</keyword>
<dbReference type="EMBL" id="LAZR01003671">
    <property type="protein sequence ID" value="KKN15844.1"/>
    <property type="molecule type" value="Genomic_DNA"/>
</dbReference>
<dbReference type="SMART" id="SM00116">
    <property type="entry name" value="CBS"/>
    <property type="match status" value="2"/>
</dbReference>
<name>A0A0F9NCY8_9ZZZZ</name>
<evidence type="ECO:0000256" key="7">
    <source>
        <dbReference type="ARBA" id="ARBA00023136"/>
    </source>
</evidence>
<feature type="transmembrane region" description="Helical" evidence="8">
    <location>
        <begin position="418"/>
        <end position="444"/>
    </location>
</feature>
<keyword evidence="5" id="KW-0460">Magnesium</keyword>
<evidence type="ECO:0000256" key="3">
    <source>
        <dbReference type="ARBA" id="ARBA00022448"/>
    </source>
</evidence>
<dbReference type="InterPro" id="IPR036739">
    <property type="entry name" value="SLC41_membr_dom_sf"/>
</dbReference>
<sequence>MAAIKNFLARDEVKKATDVLNRIHPVDAAEVIEHLSEPERQIIFKSWAPKASAEALLEMNEHEQVEVAEQLDNELIADILEQMPADDATDLLGDLEEKATEQIISLMKSKAAGQVRRLLKYGKNTAGGIMTPDMVRIKKNISAEKAIDTLRKAAKKFENIYNLFVVNDERQLVGELSLRELIIAAPEKLIKEIMNPDLIYIETSTDQEEAAHLMTKYDLLVLPVVDEEQRLVGVITVDDVIDVIEEEATEDMYRMSGASEFETDVAETSLFAATRSRIPWLVLALVGEVVIVGGIIASRFSGLYVAVPALVIYWAAMTSIGGNTSFQAATVAVRGLATGRVDPHTIRRRIWREFLLGISISVITTILLFFIALAFNGREIAIIVGVANAAIIMTGALIGALVPIIFHRLGIDPAVSSNPLLALVMDGLSLLIYFSVALVVLRAFGTV</sequence>
<dbReference type="SUPFAM" id="SSF158791">
    <property type="entry name" value="MgtE N-terminal domain-like"/>
    <property type="match status" value="1"/>
</dbReference>
<gene>
    <name evidence="10" type="ORF">LCGC14_0981810</name>
</gene>
<dbReference type="Pfam" id="PF01769">
    <property type="entry name" value="MgtE"/>
    <property type="match status" value="1"/>
</dbReference>
<reference evidence="10" key="1">
    <citation type="journal article" date="2015" name="Nature">
        <title>Complex archaea that bridge the gap between prokaryotes and eukaryotes.</title>
        <authorList>
            <person name="Spang A."/>
            <person name="Saw J.H."/>
            <person name="Jorgensen S.L."/>
            <person name="Zaremba-Niedzwiedzka K."/>
            <person name="Martijn J."/>
            <person name="Lind A.E."/>
            <person name="van Eijk R."/>
            <person name="Schleper C."/>
            <person name="Guy L."/>
            <person name="Ettema T.J."/>
        </authorList>
    </citation>
    <scope>NUCLEOTIDE SEQUENCE</scope>
</reference>
<keyword evidence="6 8" id="KW-1133">Transmembrane helix</keyword>
<dbReference type="PROSITE" id="PS51371">
    <property type="entry name" value="CBS"/>
    <property type="match status" value="2"/>
</dbReference>